<sequence>MSSLPPKKRGVDFIAVWRSCPIFFFVIVGCRPSSGWFFRGWCCRVLGLLLAVLIDARRPRVTLIVGVPMLLLFELSSEAGYRLWTGFVAFVVDAPSAGEGLTPSANLLRGMLLLNRDFIPVFYADLNYVVRRVVRAAVSLTALEFPNAIPIRGGLVAFILLA</sequence>
<organism evidence="1 2">
    <name type="scientific">Nepenthes gracilis</name>
    <name type="common">Slender pitcher plant</name>
    <dbReference type="NCBI Taxonomy" id="150966"/>
    <lineage>
        <taxon>Eukaryota</taxon>
        <taxon>Viridiplantae</taxon>
        <taxon>Streptophyta</taxon>
        <taxon>Embryophyta</taxon>
        <taxon>Tracheophyta</taxon>
        <taxon>Spermatophyta</taxon>
        <taxon>Magnoliopsida</taxon>
        <taxon>eudicotyledons</taxon>
        <taxon>Gunneridae</taxon>
        <taxon>Pentapetalae</taxon>
        <taxon>Caryophyllales</taxon>
        <taxon>Nepenthaceae</taxon>
        <taxon>Nepenthes</taxon>
    </lineage>
</organism>
<dbReference type="Proteomes" id="UP001279734">
    <property type="component" value="Unassembled WGS sequence"/>
</dbReference>
<dbReference type="AlphaFoldDB" id="A0AAD3P6J1"/>
<dbReference type="EMBL" id="BSYO01000002">
    <property type="protein sequence ID" value="GMH00746.1"/>
    <property type="molecule type" value="Genomic_DNA"/>
</dbReference>
<protein>
    <submittedName>
        <fullName evidence="1">Uncharacterized protein</fullName>
    </submittedName>
</protein>
<comment type="caution">
    <text evidence="1">The sequence shown here is derived from an EMBL/GenBank/DDBJ whole genome shotgun (WGS) entry which is preliminary data.</text>
</comment>
<accession>A0AAD3P6J1</accession>
<proteinExistence type="predicted"/>
<reference evidence="1" key="1">
    <citation type="submission" date="2023-05" db="EMBL/GenBank/DDBJ databases">
        <title>Nepenthes gracilis genome sequencing.</title>
        <authorList>
            <person name="Fukushima K."/>
        </authorList>
    </citation>
    <scope>NUCLEOTIDE SEQUENCE</scope>
    <source>
        <strain evidence="1">SING2019-196</strain>
    </source>
</reference>
<evidence type="ECO:0000313" key="1">
    <source>
        <dbReference type="EMBL" id="GMH00746.1"/>
    </source>
</evidence>
<keyword evidence="2" id="KW-1185">Reference proteome</keyword>
<evidence type="ECO:0000313" key="2">
    <source>
        <dbReference type="Proteomes" id="UP001279734"/>
    </source>
</evidence>
<dbReference type="PROSITE" id="PS51257">
    <property type="entry name" value="PROKAR_LIPOPROTEIN"/>
    <property type="match status" value="1"/>
</dbReference>
<name>A0AAD3P6J1_NEPGR</name>
<gene>
    <name evidence="1" type="ORF">Nepgr_002585</name>
</gene>